<organism evidence="1 2">
    <name type="scientific">Canavalia gladiata</name>
    <name type="common">Sword bean</name>
    <name type="synonym">Dolichos gladiatus</name>
    <dbReference type="NCBI Taxonomy" id="3824"/>
    <lineage>
        <taxon>Eukaryota</taxon>
        <taxon>Viridiplantae</taxon>
        <taxon>Streptophyta</taxon>
        <taxon>Embryophyta</taxon>
        <taxon>Tracheophyta</taxon>
        <taxon>Spermatophyta</taxon>
        <taxon>Magnoliopsida</taxon>
        <taxon>eudicotyledons</taxon>
        <taxon>Gunneridae</taxon>
        <taxon>Pentapetalae</taxon>
        <taxon>rosids</taxon>
        <taxon>fabids</taxon>
        <taxon>Fabales</taxon>
        <taxon>Fabaceae</taxon>
        <taxon>Papilionoideae</taxon>
        <taxon>50 kb inversion clade</taxon>
        <taxon>NPAAA clade</taxon>
        <taxon>indigoferoid/millettioid clade</taxon>
        <taxon>Phaseoleae</taxon>
        <taxon>Canavalia</taxon>
    </lineage>
</organism>
<accession>A0AAN9QDB2</accession>
<comment type="caution">
    <text evidence="1">The sequence shown here is derived from an EMBL/GenBank/DDBJ whole genome shotgun (WGS) entry which is preliminary data.</text>
</comment>
<evidence type="ECO:0000313" key="1">
    <source>
        <dbReference type="EMBL" id="KAK7331041.1"/>
    </source>
</evidence>
<reference evidence="1 2" key="1">
    <citation type="submission" date="2024-01" db="EMBL/GenBank/DDBJ databases">
        <title>The genomes of 5 underutilized Papilionoideae crops provide insights into root nodulation and disease resistanc.</title>
        <authorList>
            <person name="Jiang F."/>
        </authorList>
    </citation>
    <scope>NUCLEOTIDE SEQUENCE [LARGE SCALE GENOMIC DNA]</scope>
    <source>
        <strain evidence="1">LVBAO_FW01</strain>
        <tissue evidence="1">Leaves</tissue>
    </source>
</reference>
<dbReference type="AlphaFoldDB" id="A0AAN9QDB2"/>
<dbReference type="EMBL" id="JAYMYQ010000005">
    <property type="protein sequence ID" value="KAK7331041.1"/>
    <property type="molecule type" value="Genomic_DNA"/>
</dbReference>
<evidence type="ECO:0000313" key="2">
    <source>
        <dbReference type="Proteomes" id="UP001367508"/>
    </source>
</evidence>
<proteinExistence type="predicted"/>
<gene>
    <name evidence="1" type="ORF">VNO77_25250</name>
</gene>
<dbReference type="Proteomes" id="UP001367508">
    <property type="component" value="Unassembled WGS sequence"/>
</dbReference>
<protein>
    <submittedName>
        <fullName evidence="1">Uncharacterized protein</fullName>
    </submittedName>
</protein>
<keyword evidence="2" id="KW-1185">Reference proteome</keyword>
<sequence length="80" mass="9132">MENATLKMRREKKRGLFRSVGMPTLLNSDGNNKLRIEHVLEGLPQQLCLDNINSCLHSWNEVKVLLVFMANAMLPKLLAQ</sequence>
<name>A0AAN9QDB2_CANGL</name>